<sequence>MEDADFVADSDEEEQEMLEDQALADERHEPAAASSQQGAQEEQEQKLEQIAVVTPERPTVEEQQETQDEEQEEADEEEEDAVLEVGTLVEVDSRTWPGINKLGGPGRIVRVHRETETDEQSEDIFYDVRYVLGGFEKHIESEYVHSSALLDRQSNRVPVERELYSGTVELVAVMVGIVFYG</sequence>
<evidence type="ECO:0000256" key="1">
    <source>
        <dbReference type="SAM" id="MobiDB-lite"/>
    </source>
</evidence>
<evidence type="ECO:0000313" key="3">
    <source>
        <dbReference type="Proteomes" id="UP000005238"/>
    </source>
</evidence>
<protein>
    <submittedName>
        <fullName evidence="2">Uncharacterized protein</fullName>
    </submittedName>
</protein>
<keyword evidence="3" id="KW-1185">Reference proteome</keyword>
<dbReference type="EMBL" id="DS566003">
    <property type="status" value="NOT_ANNOTATED_CDS"/>
    <property type="molecule type" value="Genomic_DNA"/>
</dbReference>
<dbReference type="OMA" id="YCIAAGC"/>
<feature type="compositionally biased region" description="Acidic residues" evidence="1">
    <location>
        <begin position="1"/>
        <end position="23"/>
    </location>
</feature>
<feature type="region of interest" description="Disordered" evidence="1">
    <location>
        <begin position="1"/>
        <end position="80"/>
    </location>
</feature>
<feature type="compositionally biased region" description="Low complexity" evidence="1">
    <location>
        <begin position="31"/>
        <end position="40"/>
    </location>
</feature>
<feature type="compositionally biased region" description="Acidic residues" evidence="1">
    <location>
        <begin position="62"/>
        <end position="80"/>
    </location>
</feature>
<dbReference type="Proteomes" id="UP000005238">
    <property type="component" value="Unassembled WGS sequence"/>
</dbReference>
<dbReference type="EnsemblProtists" id="Phyra74144">
    <property type="protein sequence ID" value="Phyra74144"/>
    <property type="gene ID" value="Phyra74144"/>
</dbReference>
<dbReference type="AlphaFoldDB" id="H3GEQ2"/>
<name>H3GEQ2_PHYRM</name>
<dbReference type="InParanoid" id="H3GEQ2"/>
<dbReference type="eggNOG" id="ENOG502RSGS">
    <property type="taxonomic scope" value="Eukaryota"/>
</dbReference>
<accession>H3GEQ2</accession>
<dbReference type="VEuPathDB" id="FungiDB:KRP23_5409"/>
<proteinExistence type="predicted"/>
<organism evidence="2 3">
    <name type="scientific">Phytophthora ramorum</name>
    <name type="common">Sudden oak death agent</name>
    <dbReference type="NCBI Taxonomy" id="164328"/>
    <lineage>
        <taxon>Eukaryota</taxon>
        <taxon>Sar</taxon>
        <taxon>Stramenopiles</taxon>
        <taxon>Oomycota</taxon>
        <taxon>Peronosporomycetes</taxon>
        <taxon>Peronosporales</taxon>
        <taxon>Peronosporaceae</taxon>
        <taxon>Phytophthora</taxon>
    </lineage>
</organism>
<dbReference type="HOGENOM" id="CLU_095893_0_0_1"/>
<evidence type="ECO:0000313" key="2">
    <source>
        <dbReference type="EnsemblProtists" id="Phyra74144"/>
    </source>
</evidence>
<reference evidence="3" key="1">
    <citation type="journal article" date="2006" name="Science">
        <title>Phytophthora genome sequences uncover evolutionary origins and mechanisms of pathogenesis.</title>
        <authorList>
            <person name="Tyler B.M."/>
            <person name="Tripathy S."/>
            <person name="Zhang X."/>
            <person name="Dehal P."/>
            <person name="Jiang R.H."/>
            <person name="Aerts A."/>
            <person name="Arredondo F.D."/>
            <person name="Baxter L."/>
            <person name="Bensasson D."/>
            <person name="Beynon J.L."/>
            <person name="Chapman J."/>
            <person name="Damasceno C.M."/>
            <person name="Dorrance A.E."/>
            <person name="Dou D."/>
            <person name="Dickerman A.W."/>
            <person name="Dubchak I.L."/>
            <person name="Garbelotto M."/>
            <person name="Gijzen M."/>
            <person name="Gordon S.G."/>
            <person name="Govers F."/>
            <person name="Grunwald N.J."/>
            <person name="Huang W."/>
            <person name="Ivors K.L."/>
            <person name="Jones R.W."/>
            <person name="Kamoun S."/>
            <person name="Krampis K."/>
            <person name="Lamour K.H."/>
            <person name="Lee M.K."/>
            <person name="McDonald W.H."/>
            <person name="Medina M."/>
            <person name="Meijer H.J."/>
            <person name="Nordberg E.K."/>
            <person name="Maclean D.J."/>
            <person name="Ospina-Giraldo M.D."/>
            <person name="Morris P.F."/>
            <person name="Phuntumart V."/>
            <person name="Putnam N.H."/>
            <person name="Rash S."/>
            <person name="Rose J.K."/>
            <person name="Sakihama Y."/>
            <person name="Salamov A.A."/>
            <person name="Savidor A."/>
            <person name="Scheuring C.F."/>
            <person name="Smith B.M."/>
            <person name="Sobral B.W."/>
            <person name="Terry A."/>
            <person name="Torto-Alalibo T.A."/>
            <person name="Win J."/>
            <person name="Xu Z."/>
            <person name="Zhang H."/>
            <person name="Grigoriev I.V."/>
            <person name="Rokhsar D.S."/>
            <person name="Boore J.L."/>
        </authorList>
    </citation>
    <scope>NUCLEOTIDE SEQUENCE [LARGE SCALE GENOMIC DNA]</scope>
    <source>
        <strain evidence="3">Pr102</strain>
    </source>
</reference>
<dbReference type="VEuPathDB" id="FungiDB:KRP22_14710"/>
<reference evidence="2" key="2">
    <citation type="submission" date="2015-06" db="UniProtKB">
        <authorList>
            <consortium name="EnsemblProtists"/>
        </authorList>
    </citation>
    <scope>IDENTIFICATION</scope>
    <source>
        <strain evidence="2">Pr102</strain>
    </source>
</reference>